<accession>A0AAD6IWB7</accession>
<dbReference type="Gene3D" id="1.20.910.10">
    <property type="entry name" value="Heme oxygenase-like"/>
    <property type="match status" value="1"/>
</dbReference>
<name>A0AAD6IWB7_DREDA</name>
<dbReference type="InterPro" id="IPR016084">
    <property type="entry name" value="Haem_Oase-like_multi-hlx"/>
</dbReference>
<dbReference type="Pfam" id="PF14518">
    <property type="entry name" value="Haem_oxygenas_2"/>
    <property type="match status" value="1"/>
</dbReference>
<gene>
    <name evidence="1" type="ORF">Dda_5569</name>
</gene>
<evidence type="ECO:0000313" key="1">
    <source>
        <dbReference type="EMBL" id="KAJ6259925.1"/>
    </source>
</evidence>
<dbReference type="EMBL" id="JAQGDS010000006">
    <property type="protein sequence ID" value="KAJ6259925.1"/>
    <property type="molecule type" value="Genomic_DNA"/>
</dbReference>
<dbReference type="SMART" id="SM01236">
    <property type="entry name" value="Haem_oxygenase_2"/>
    <property type="match status" value="1"/>
</dbReference>
<comment type="caution">
    <text evidence="1">The sequence shown here is derived from an EMBL/GenBank/DDBJ whole genome shotgun (WGS) entry which is preliminary data.</text>
</comment>
<dbReference type="Proteomes" id="UP001221413">
    <property type="component" value="Unassembled WGS sequence"/>
</dbReference>
<sequence length="609" mass="66852">MQLFDVTLSKALQASEPTILSVPKYNVKALTEFLANNEAANSAEWTAYLSRRAAGGPRELLATHSYAEQFLRLSAPVKFVDGAWLSRVHQADTAAHLRHITRIVWQILSEELGDGDLAKNHVNVYADLLQSINIDIGTGDSPRFIDPAVNPGNDPRVWAAAIAQLALGMFPDELLPEIIGFNLAYEAVAPDTLICVHELKELRLDATYFNLHVTIDNADSGHTAMALHAVAELMDTCTSTAEEDVMWRRVQAGYILAQGLPVHPRPTTTAESAVLDMFSKKCGPAQSAHQCCKAQLGGRNGMKLGDWMDPEEWEQRKYKFLEALASSNWVTPGRSMQSRLVKEVMWGGRMFGAFTASEVTVLKSWIEEMEGGDMYEQEITAAGGVYARFTKRAMTPKPRQGGMHYTAVNCDSGYVNVIKGSIPTEITVSMSIGVVKPAEVLLVAAVPLQQYLASPAKCATSRGMLVLRVLRALNGLANIGNMVAGMDEVVQPSGVGIADLALHLHTGDSSMALGAEWGWLIDTSLAPEKNFWFLVGAQSAFVLLLHYLQKCNVLGRAAGERIQEIKVRVKQELETLEFHHREDSRYGFSMVMNTVALRNNLQQPQLDCA</sequence>
<dbReference type="AlphaFoldDB" id="A0AAD6IWB7"/>
<reference evidence="1" key="1">
    <citation type="submission" date="2023-01" db="EMBL/GenBank/DDBJ databases">
        <title>The chitinases involved in constricting ring structure development in the nematode-trapping fungus Drechslerella dactyloides.</title>
        <authorList>
            <person name="Wang R."/>
            <person name="Zhang L."/>
            <person name="Tang P."/>
            <person name="Li S."/>
            <person name="Liang L."/>
        </authorList>
    </citation>
    <scope>NUCLEOTIDE SEQUENCE</scope>
    <source>
        <strain evidence="1">YMF1.00031</strain>
    </source>
</reference>
<proteinExistence type="predicted"/>
<organism evidence="1 2">
    <name type="scientific">Drechslerella dactyloides</name>
    <name type="common">Nematode-trapping fungus</name>
    <name type="synonym">Arthrobotrys dactyloides</name>
    <dbReference type="NCBI Taxonomy" id="74499"/>
    <lineage>
        <taxon>Eukaryota</taxon>
        <taxon>Fungi</taxon>
        <taxon>Dikarya</taxon>
        <taxon>Ascomycota</taxon>
        <taxon>Pezizomycotina</taxon>
        <taxon>Orbiliomycetes</taxon>
        <taxon>Orbiliales</taxon>
        <taxon>Orbiliaceae</taxon>
        <taxon>Drechslerella</taxon>
    </lineage>
</organism>
<keyword evidence="2" id="KW-1185">Reference proteome</keyword>
<evidence type="ECO:0000313" key="2">
    <source>
        <dbReference type="Proteomes" id="UP001221413"/>
    </source>
</evidence>
<protein>
    <submittedName>
        <fullName evidence="1">Uncharacterized protein</fullName>
    </submittedName>
</protein>